<comment type="caution">
    <text evidence="3">The sequence shown here is derived from an EMBL/GenBank/DDBJ whole genome shotgun (WGS) entry which is preliminary data.</text>
</comment>
<keyword evidence="2" id="KW-0472">Membrane</keyword>
<evidence type="ECO:0008006" key="5">
    <source>
        <dbReference type="Google" id="ProtNLM"/>
    </source>
</evidence>
<evidence type="ECO:0000256" key="2">
    <source>
        <dbReference type="SAM" id="Phobius"/>
    </source>
</evidence>
<feature type="coiled-coil region" evidence="1">
    <location>
        <begin position="192"/>
        <end position="219"/>
    </location>
</feature>
<keyword evidence="2" id="KW-0812">Transmembrane</keyword>
<reference evidence="3 4" key="1">
    <citation type="journal article" date="2013" name="Curr. Biol.">
        <title>The Genome of the Foraminiferan Reticulomyxa filosa.</title>
        <authorList>
            <person name="Glockner G."/>
            <person name="Hulsmann N."/>
            <person name="Schleicher M."/>
            <person name="Noegel A.A."/>
            <person name="Eichinger L."/>
            <person name="Gallinger C."/>
            <person name="Pawlowski J."/>
            <person name="Sierra R."/>
            <person name="Euteneuer U."/>
            <person name="Pillet L."/>
            <person name="Moustafa A."/>
            <person name="Platzer M."/>
            <person name="Groth M."/>
            <person name="Szafranski K."/>
            <person name="Schliwa M."/>
        </authorList>
    </citation>
    <scope>NUCLEOTIDE SEQUENCE [LARGE SCALE GENOMIC DNA]</scope>
</reference>
<dbReference type="AlphaFoldDB" id="X6P9H4"/>
<accession>X6P9H4</accession>
<evidence type="ECO:0000256" key="1">
    <source>
        <dbReference type="SAM" id="Coils"/>
    </source>
</evidence>
<dbReference type="Proteomes" id="UP000023152">
    <property type="component" value="Unassembled WGS sequence"/>
</dbReference>
<name>X6P9H4_RETFI</name>
<keyword evidence="1" id="KW-0175">Coiled coil</keyword>
<proteinExistence type="predicted"/>
<keyword evidence="4" id="KW-1185">Reference proteome</keyword>
<sequence>MIEQQSCIQQQVDNDWMVQYRQQQTTMNTTSIFGINVDLVKAKVINNPTTIIKNNTRKRKLKNLYDNELKEEHINFICTTCNIKTMVVNVYLKNVLDDLLNILAFIFVLAFLLESALKFHFSLLRHFCHVSALCFILVCSAFLSYVSFDCLVIGRCYFDFYTLYDILYDAKRKTRNWTEDSRRVFIKLLDEMEIQDDVINQLKNSLQDQENQIKIITKELYDITAMYQYHKNKEGFVNKIKNLILQFFGFYLRVPNSCVNISLSFPPFEQLFCCIFLFFFVFGIEIKCCSLFSFFQHITFFEYGKKKIFGVIKKLKRGQVVHEQDCSEINELGLKKFDKLLDACCQALTKTASGQETANQHLLKKIFKQISHADTLSQLVGDVSLIQLKKFSGQILSLLSEACRIDANPR</sequence>
<protein>
    <recommendedName>
        <fullName evidence="5">Transmembrane protein</fullName>
    </recommendedName>
</protein>
<keyword evidence="2" id="KW-1133">Transmembrane helix</keyword>
<feature type="transmembrane region" description="Helical" evidence="2">
    <location>
        <begin position="129"/>
        <end position="148"/>
    </location>
</feature>
<feature type="transmembrane region" description="Helical" evidence="2">
    <location>
        <begin position="99"/>
        <end position="117"/>
    </location>
</feature>
<feature type="non-terminal residue" evidence="3">
    <location>
        <position position="410"/>
    </location>
</feature>
<gene>
    <name evidence="3" type="ORF">RFI_02266</name>
</gene>
<evidence type="ECO:0000313" key="3">
    <source>
        <dbReference type="EMBL" id="ETO34821.1"/>
    </source>
</evidence>
<evidence type="ECO:0000313" key="4">
    <source>
        <dbReference type="Proteomes" id="UP000023152"/>
    </source>
</evidence>
<dbReference type="EMBL" id="ASPP01002255">
    <property type="protein sequence ID" value="ETO34821.1"/>
    <property type="molecule type" value="Genomic_DNA"/>
</dbReference>
<feature type="transmembrane region" description="Helical" evidence="2">
    <location>
        <begin position="275"/>
        <end position="295"/>
    </location>
</feature>
<organism evidence="3 4">
    <name type="scientific">Reticulomyxa filosa</name>
    <dbReference type="NCBI Taxonomy" id="46433"/>
    <lineage>
        <taxon>Eukaryota</taxon>
        <taxon>Sar</taxon>
        <taxon>Rhizaria</taxon>
        <taxon>Retaria</taxon>
        <taxon>Foraminifera</taxon>
        <taxon>Monothalamids</taxon>
        <taxon>Reticulomyxidae</taxon>
        <taxon>Reticulomyxa</taxon>
    </lineage>
</organism>